<keyword evidence="2" id="KW-0732">Signal</keyword>
<keyword evidence="4" id="KW-1185">Reference proteome</keyword>
<reference evidence="3 4" key="1">
    <citation type="submission" date="2018-07" db="EMBL/GenBank/DDBJ databases">
        <title>Genomic Encyclopedia of Type Strains, Phase III (KMG-III): the genomes of soil and plant-associated and newly described type strains.</title>
        <authorList>
            <person name="Whitman W."/>
        </authorList>
    </citation>
    <scope>NUCLEOTIDE SEQUENCE [LARGE SCALE GENOMIC DNA]</scope>
    <source>
        <strain evidence="3 4">CECT 7958</strain>
    </source>
</reference>
<keyword evidence="1" id="KW-0472">Membrane</keyword>
<evidence type="ECO:0000313" key="3">
    <source>
        <dbReference type="EMBL" id="RCW90825.1"/>
    </source>
</evidence>
<dbReference type="AlphaFoldDB" id="A0A368ZI51"/>
<dbReference type="PROSITE" id="PS51257">
    <property type="entry name" value="PROKAR_LIPOPROTEIN"/>
    <property type="match status" value="1"/>
</dbReference>
<feature type="signal peptide" evidence="2">
    <location>
        <begin position="1"/>
        <end position="21"/>
    </location>
</feature>
<feature type="chain" id="PRO_5016769931" evidence="2">
    <location>
        <begin position="22"/>
        <end position="410"/>
    </location>
</feature>
<comment type="caution">
    <text evidence="3">The sequence shown here is derived from an EMBL/GenBank/DDBJ whole genome shotgun (WGS) entry which is preliminary data.</text>
</comment>
<feature type="transmembrane region" description="Helical" evidence="1">
    <location>
        <begin position="386"/>
        <end position="407"/>
    </location>
</feature>
<gene>
    <name evidence="3" type="ORF">DFQ08_104224</name>
</gene>
<evidence type="ECO:0000256" key="2">
    <source>
        <dbReference type="SAM" id="SignalP"/>
    </source>
</evidence>
<dbReference type="Pfam" id="PF13163">
    <property type="entry name" value="DUF3999"/>
    <property type="match status" value="1"/>
</dbReference>
<dbReference type="EMBL" id="QPJO01000004">
    <property type="protein sequence ID" value="RCW90825.1"/>
    <property type="molecule type" value="Genomic_DNA"/>
</dbReference>
<keyword evidence="1" id="KW-1133">Transmembrane helix</keyword>
<sequence length="410" mass="47325">MTIKTNYLFSILLMFSLGCFAQMDTYQYERALTGIEDEWHNIIIPSKVFENLQPDLSDLRIYGLTSTNDTIVAPYLLETLSDQVVQHKIPFKIINRSKGAEGFYYTFQVPTETSINAIDLDFKVANFDWNVSLQGSQDQQEWFTILVDYRILSIQNNITNYSFSQLRFPEANYTYLRLLVKTKETPQLKGAHLNKVEVNKGTILNFPIRSMFQNTDRGTKITEVDVVLEETVPVSELHIEVENTYDFYRALKIEYRSDSLNTEKGWTYQYSTLTKGVLHSLEPQRFSFKSTLAKHLKVTLYNKDNEPLSLGKIKVYGPQHQLLARFSQPAAYRLVYGKASAKLPSYDIARFKSKVPKDLKALHVGDEVSLQKQKSPEARPLFQNKYWLWGIIGVIILILGGFTLSMMKKR</sequence>
<dbReference type="OrthoDB" id="994644at2"/>
<protein>
    <submittedName>
        <fullName evidence="3">Uncharacterized protein DUF3999</fullName>
    </submittedName>
</protein>
<dbReference type="InterPro" id="IPR025060">
    <property type="entry name" value="DUF3999"/>
</dbReference>
<organism evidence="3 4">
    <name type="scientific">Winogradskyella arenosi</name>
    <dbReference type="NCBI Taxonomy" id="533325"/>
    <lineage>
        <taxon>Bacteria</taxon>
        <taxon>Pseudomonadati</taxon>
        <taxon>Bacteroidota</taxon>
        <taxon>Flavobacteriia</taxon>
        <taxon>Flavobacteriales</taxon>
        <taxon>Flavobacteriaceae</taxon>
        <taxon>Winogradskyella</taxon>
    </lineage>
</organism>
<proteinExistence type="predicted"/>
<name>A0A368ZI51_9FLAO</name>
<accession>A0A368ZI51</accession>
<dbReference type="Proteomes" id="UP000253436">
    <property type="component" value="Unassembled WGS sequence"/>
</dbReference>
<evidence type="ECO:0000256" key="1">
    <source>
        <dbReference type="SAM" id="Phobius"/>
    </source>
</evidence>
<dbReference type="RefSeq" id="WP_114310388.1">
    <property type="nucleotide sequence ID" value="NZ_QPJO01000004.1"/>
</dbReference>
<evidence type="ECO:0000313" key="4">
    <source>
        <dbReference type="Proteomes" id="UP000253436"/>
    </source>
</evidence>
<keyword evidence="1" id="KW-0812">Transmembrane</keyword>